<evidence type="ECO:0000313" key="2">
    <source>
        <dbReference type="EMBL" id="MFC4635768.1"/>
    </source>
</evidence>
<gene>
    <name evidence="2" type="ORF">ACFO3O_17795</name>
</gene>
<evidence type="ECO:0000256" key="1">
    <source>
        <dbReference type="SAM" id="Phobius"/>
    </source>
</evidence>
<organism evidence="2 3">
    <name type="scientific">Dokdonia ponticola</name>
    <dbReference type="NCBI Taxonomy" id="2041041"/>
    <lineage>
        <taxon>Bacteria</taxon>
        <taxon>Pseudomonadati</taxon>
        <taxon>Bacteroidota</taxon>
        <taxon>Flavobacteriia</taxon>
        <taxon>Flavobacteriales</taxon>
        <taxon>Flavobacteriaceae</taxon>
        <taxon>Dokdonia</taxon>
    </lineage>
</organism>
<keyword evidence="1" id="KW-0812">Transmembrane</keyword>
<reference evidence="3" key="1">
    <citation type="journal article" date="2019" name="Int. J. Syst. Evol. Microbiol.">
        <title>The Global Catalogue of Microorganisms (GCM) 10K type strain sequencing project: providing services to taxonomists for standard genome sequencing and annotation.</title>
        <authorList>
            <consortium name="The Broad Institute Genomics Platform"/>
            <consortium name="The Broad Institute Genome Sequencing Center for Infectious Disease"/>
            <person name="Wu L."/>
            <person name="Ma J."/>
        </authorList>
    </citation>
    <scope>NUCLEOTIDE SEQUENCE [LARGE SCALE GENOMIC DNA]</scope>
    <source>
        <strain evidence="3">YJ-61-S</strain>
    </source>
</reference>
<evidence type="ECO:0000313" key="3">
    <source>
        <dbReference type="Proteomes" id="UP001596043"/>
    </source>
</evidence>
<dbReference type="RefSeq" id="WP_379981312.1">
    <property type="nucleotide sequence ID" value="NZ_JBHSFV010000012.1"/>
</dbReference>
<evidence type="ECO:0008006" key="4">
    <source>
        <dbReference type="Google" id="ProtNLM"/>
    </source>
</evidence>
<comment type="caution">
    <text evidence="2">The sequence shown here is derived from an EMBL/GenBank/DDBJ whole genome shotgun (WGS) entry which is preliminary data.</text>
</comment>
<sequence>MKISKRNIILGILFILALWVISALIIYFSFDLSADRGTFGDMFGAINSLFSGLALFGIIISILIQQNELNLQRKELSDTRLEFKTNRVTTIMFKQLDYLNAIVNRSIFNFNDHTPPETSKVRIDEFSHSIESFILSGKPHLAKSWIDENYTIISSISTKVVSILDGLDDILESYNLSALESQQMRKIFKMNINPSVLKLLACRSSFLVQGEIDQSSEYAFYEETLREIAMKHYKRISEYGEDD</sequence>
<accession>A0ABV9I0R2</accession>
<feature type="transmembrane region" description="Helical" evidence="1">
    <location>
        <begin position="42"/>
        <end position="64"/>
    </location>
</feature>
<keyword evidence="3" id="KW-1185">Reference proteome</keyword>
<keyword evidence="1" id="KW-1133">Transmembrane helix</keyword>
<feature type="transmembrane region" description="Helical" evidence="1">
    <location>
        <begin position="7"/>
        <end position="30"/>
    </location>
</feature>
<keyword evidence="1" id="KW-0472">Membrane</keyword>
<dbReference type="EMBL" id="JBHSFV010000012">
    <property type="protein sequence ID" value="MFC4635768.1"/>
    <property type="molecule type" value="Genomic_DNA"/>
</dbReference>
<name>A0ABV9I0R2_9FLAO</name>
<protein>
    <recommendedName>
        <fullName evidence="4">Phage abortive infection protein</fullName>
    </recommendedName>
</protein>
<dbReference type="Proteomes" id="UP001596043">
    <property type="component" value="Unassembled WGS sequence"/>
</dbReference>
<proteinExistence type="predicted"/>